<dbReference type="Proteomes" id="UP000029644">
    <property type="component" value="Unassembled WGS sequence"/>
</dbReference>
<feature type="domain" description="Fumarylacetoacetase-like C-terminal" evidence="2">
    <location>
        <begin position="2"/>
        <end position="195"/>
    </location>
</feature>
<dbReference type="SUPFAM" id="SSF56529">
    <property type="entry name" value="FAH"/>
    <property type="match status" value="1"/>
</dbReference>
<dbReference type="PANTHER" id="PTHR11820:SF7">
    <property type="entry name" value="ACYLPYRUVASE FAHD1, MITOCHONDRIAL"/>
    <property type="match status" value="1"/>
</dbReference>
<reference evidence="4 6" key="2">
    <citation type="submission" date="2019-03" db="EMBL/GenBank/DDBJ databases">
        <title>Genomic Encyclopedia of Type Strains, Phase III (KMG-III): the genomes of soil and plant-associated and newly described type strains.</title>
        <authorList>
            <person name="Whitman W."/>
        </authorList>
    </citation>
    <scope>NUCLEOTIDE SEQUENCE [LARGE SCALE GENOMIC DNA]</scope>
    <source>
        <strain evidence="4 6">CECT 8301</strain>
    </source>
</reference>
<dbReference type="EMBL" id="BBNQ01000019">
    <property type="protein sequence ID" value="GAL64447.1"/>
    <property type="molecule type" value="Genomic_DNA"/>
</dbReference>
<evidence type="ECO:0000259" key="2">
    <source>
        <dbReference type="Pfam" id="PF01557"/>
    </source>
</evidence>
<name>A0A090WAA6_9FLAO</name>
<dbReference type="EMBL" id="SORL01000001">
    <property type="protein sequence ID" value="TDY65414.1"/>
    <property type="molecule type" value="Genomic_DNA"/>
</dbReference>
<reference evidence="3 5" key="1">
    <citation type="journal article" date="2014" name="Genome Announc.">
        <title>Draft Genome Sequences of Marine Flavobacterium Algibacter lectus Strains SS8 and NR4.</title>
        <authorList>
            <person name="Takatani N."/>
            <person name="Nakanishi M."/>
            <person name="Meirelles P."/>
            <person name="Mino S."/>
            <person name="Suda W."/>
            <person name="Oshima K."/>
            <person name="Hattori M."/>
            <person name="Ohkuma M."/>
            <person name="Hosokawa M."/>
            <person name="Miyashita K."/>
            <person name="Thompson F.L."/>
            <person name="Niwa A."/>
            <person name="Sawabe T."/>
            <person name="Sawabe T."/>
        </authorList>
    </citation>
    <scope>NUCLEOTIDE SEQUENCE [LARGE SCALE GENOMIC DNA]</scope>
    <source>
        <strain evidence="3 5">JCM 19300</strain>
    </source>
</reference>
<sequence length="204" mass="21867">MKVIGIGKNYVNDKSEISAIKTGKQVIFTKPDSSVVTGNADVVFPAITNQLAYELELVIKIGKTGKDISLEDANGYISEIAVGIDYTAKDVLAASRENKGPWALAKGFDGASPISGFKPVANFPDLNNINFDLVINGEQKQVGNTDFMIYNFAEIIAYVSSFMTLKEGDIIFTGTPAAGVGLNVKGDHLQASIEGELLLDFKLI</sequence>
<keyword evidence="3" id="KW-0378">Hydrolase</keyword>
<accession>A0A4R8ML12</accession>
<dbReference type="Pfam" id="PF01557">
    <property type="entry name" value="FAA_hydrolase"/>
    <property type="match status" value="1"/>
</dbReference>
<accession>A0A090WAA6</accession>
<evidence type="ECO:0000313" key="3">
    <source>
        <dbReference type="EMBL" id="GAL64447.1"/>
    </source>
</evidence>
<dbReference type="PANTHER" id="PTHR11820">
    <property type="entry name" value="ACYLPYRUVASE"/>
    <property type="match status" value="1"/>
</dbReference>
<evidence type="ECO:0000313" key="6">
    <source>
        <dbReference type="Proteomes" id="UP000294824"/>
    </source>
</evidence>
<dbReference type="OrthoDB" id="9805307at2"/>
<evidence type="ECO:0000313" key="5">
    <source>
        <dbReference type="Proteomes" id="UP000029644"/>
    </source>
</evidence>
<evidence type="ECO:0000313" key="4">
    <source>
        <dbReference type="EMBL" id="TDY65414.1"/>
    </source>
</evidence>
<dbReference type="GO" id="GO:0046872">
    <property type="term" value="F:metal ion binding"/>
    <property type="evidence" value="ECO:0007669"/>
    <property type="project" value="UniProtKB-KW"/>
</dbReference>
<dbReference type="Gene3D" id="3.90.850.10">
    <property type="entry name" value="Fumarylacetoacetase-like, C-terminal domain"/>
    <property type="match status" value="1"/>
</dbReference>
<dbReference type="InterPro" id="IPR036663">
    <property type="entry name" value="Fumarylacetoacetase_C_sf"/>
</dbReference>
<comment type="caution">
    <text evidence="3">The sequence shown here is derived from an EMBL/GenBank/DDBJ whole genome shotgun (WGS) entry which is preliminary data.</text>
</comment>
<dbReference type="AlphaFoldDB" id="A0A090WAA6"/>
<keyword evidence="6" id="KW-1185">Reference proteome</keyword>
<keyword evidence="1" id="KW-0479">Metal-binding</keyword>
<dbReference type="GO" id="GO:0018773">
    <property type="term" value="F:acetylpyruvate hydrolase activity"/>
    <property type="evidence" value="ECO:0007669"/>
    <property type="project" value="TreeGrafter"/>
</dbReference>
<dbReference type="InterPro" id="IPR011234">
    <property type="entry name" value="Fumarylacetoacetase-like_C"/>
</dbReference>
<dbReference type="RefSeq" id="WP_042506288.1">
    <property type="nucleotide sequence ID" value="NZ_BBNQ01000019.1"/>
</dbReference>
<evidence type="ECO:0000256" key="1">
    <source>
        <dbReference type="ARBA" id="ARBA00022723"/>
    </source>
</evidence>
<organism evidence="3 5">
    <name type="scientific">Algibacter lectus</name>
    <dbReference type="NCBI Taxonomy" id="221126"/>
    <lineage>
        <taxon>Bacteria</taxon>
        <taxon>Pseudomonadati</taxon>
        <taxon>Bacteroidota</taxon>
        <taxon>Flavobacteriia</taxon>
        <taxon>Flavobacteriales</taxon>
        <taxon>Flavobacteriaceae</taxon>
        <taxon>Algibacter</taxon>
    </lineage>
</organism>
<dbReference type="Proteomes" id="UP000294824">
    <property type="component" value="Unassembled WGS sequence"/>
</dbReference>
<protein>
    <submittedName>
        <fullName evidence="4">2-keto-4-pentenoate hydratase/2-oxohepta-3-ene-1,7-dioic acid hydratase in catechol pathway</fullName>
    </submittedName>
    <submittedName>
        <fullName evidence="3">Fumarylacetoacetate hydrolase family protein</fullName>
    </submittedName>
</protein>
<proteinExistence type="predicted"/>
<gene>
    <name evidence="4" type="ORF">DFQ06_0012</name>
    <name evidence="3" type="ORF">JCM19300_4542</name>
</gene>